<feature type="domain" description="TLC" evidence="7">
    <location>
        <begin position="74"/>
        <end position="278"/>
    </location>
</feature>
<dbReference type="Proteomes" id="UP001497512">
    <property type="component" value="Chromosome 15"/>
</dbReference>
<keyword evidence="3 6" id="KW-1133">Transmembrane helix</keyword>
<feature type="transmembrane region" description="Helical" evidence="6">
    <location>
        <begin position="174"/>
        <end position="196"/>
    </location>
</feature>
<dbReference type="SMART" id="SM00724">
    <property type="entry name" value="TLC"/>
    <property type="match status" value="1"/>
</dbReference>
<evidence type="ECO:0000259" key="7">
    <source>
        <dbReference type="PROSITE" id="PS50922"/>
    </source>
</evidence>
<reference evidence="8" key="1">
    <citation type="submission" date="2024-02" db="EMBL/GenBank/DDBJ databases">
        <authorList>
            <consortium name="ELIXIR-Norway"/>
            <consortium name="Elixir Norway"/>
        </authorList>
    </citation>
    <scope>NUCLEOTIDE SEQUENCE</scope>
</reference>
<proteinExistence type="predicted"/>
<evidence type="ECO:0000256" key="1">
    <source>
        <dbReference type="ARBA" id="ARBA00004141"/>
    </source>
</evidence>
<dbReference type="PROSITE" id="PS50922">
    <property type="entry name" value="TLC"/>
    <property type="match status" value="1"/>
</dbReference>
<feature type="transmembrane region" description="Helical" evidence="6">
    <location>
        <begin position="148"/>
        <end position="168"/>
    </location>
</feature>
<feature type="transmembrane region" description="Helical" evidence="6">
    <location>
        <begin position="208"/>
        <end position="235"/>
    </location>
</feature>
<evidence type="ECO:0000313" key="8">
    <source>
        <dbReference type="EMBL" id="CAK9206801.1"/>
    </source>
</evidence>
<keyword evidence="4 5" id="KW-0472">Membrane</keyword>
<gene>
    <name evidence="8" type="ORF">CSSPTR1EN2_LOCUS8530</name>
</gene>
<feature type="transmembrane region" description="Helical" evidence="6">
    <location>
        <begin position="247"/>
        <end position="270"/>
    </location>
</feature>
<dbReference type="InterPro" id="IPR050846">
    <property type="entry name" value="TLCD"/>
</dbReference>
<protein>
    <recommendedName>
        <fullName evidence="7">TLC domain-containing protein</fullName>
    </recommendedName>
</protein>
<name>A0ABP0TWG5_9BRYO</name>
<dbReference type="EMBL" id="OZ019907">
    <property type="protein sequence ID" value="CAK9206801.1"/>
    <property type="molecule type" value="Genomic_DNA"/>
</dbReference>
<evidence type="ECO:0000313" key="9">
    <source>
        <dbReference type="Proteomes" id="UP001497512"/>
    </source>
</evidence>
<evidence type="ECO:0000256" key="6">
    <source>
        <dbReference type="SAM" id="Phobius"/>
    </source>
</evidence>
<dbReference type="PANTHER" id="PTHR13439:SF0">
    <property type="entry name" value="TOPOISOMERASE I DAMAGE AFFECTED PROTEIN 4"/>
    <property type="match status" value="1"/>
</dbReference>
<dbReference type="PANTHER" id="PTHR13439">
    <property type="entry name" value="CT120 PROTEIN"/>
    <property type="match status" value="1"/>
</dbReference>
<dbReference type="Pfam" id="PF03798">
    <property type="entry name" value="TRAM_LAG1_CLN8"/>
    <property type="match status" value="1"/>
</dbReference>
<keyword evidence="2 5" id="KW-0812">Transmembrane</keyword>
<organism evidence="8 9">
    <name type="scientific">Sphagnum troendelagicum</name>
    <dbReference type="NCBI Taxonomy" id="128251"/>
    <lineage>
        <taxon>Eukaryota</taxon>
        <taxon>Viridiplantae</taxon>
        <taxon>Streptophyta</taxon>
        <taxon>Embryophyta</taxon>
        <taxon>Bryophyta</taxon>
        <taxon>Sphagnophytina</taxon>
        <taxon>Sphagnopsida</taxon>
        <taxon>Sphagnales</taxon>
        <taxon>Sphagnaceae</taxon>
        <taxon>Sphagnum</taxon>
    </lineage>
</organism>
<feature type="transmembrane region" description="Helical" evidence="6">
    <location>
        <begin position="79"/>
        <end position="103"/>
    </location>
</feature>
<feature type="transmembrane region" description="Helical" evidence="6">
    <location>
        <begin position="115"/>
        <end position="136"/>
    </location>
</feature>
<evidence type="ECO:0000256" key="3">
    <source>
        <dbReference type="ARBA" id="ARBA00022989"/>
    </source>
</evidence>
<sequence>MILGFLLPGAMNLPRSVPFHNDLDKLLGEWSSVGEPLLWLISVSSGIIFCELVGDMSRTFSPVFFPRHSKLSKKEKVEWINRSFSTAHAVVVSIVAFYLLYISDIFCDDAPYGPVIFRSTILSQFTLGFSCGYFLADMAMMFHHYPNLGRLEFFVHHLLSIISLVLGVHSGHGQVYICMVLLSECTTPFVNLRWFLFALGQKHSKLYYLNGLCLTLFWLVARVLLFIYCFTHMYFHHDQLRQVHKLGYFFMILAPGGLGFMNVIWFFKILQSLFRTLYRKQAP</sequence>
<evidence type="ECO:0000256" key="5">
    <source>
        <dbReference type="PROSITE-ProRule" id="PRU00205"/>
    </source>
</evidence>
<dbReference type="InterPro" id="IPR006634">
    <property type="entry name" value="TLC-dom"/>
</dbReference>
<evidence type="ECO:0000256" key="4">
    <source>
        <dbReference type="ARBA" id="ARBA00023136"/>
    </source>
</evidence>
<comment type="subcellular location">
    <subcellularLocation>
        <location evidence="1">Membrane</location>
        <topology evidence="1">Multi-pass membrane protein</topology>
    </subcellularLocation>
</comment>
<evidence type="ECO:0000256" key="2">
    <source>
        <dbReference type="ARBA" id="ARBA00022692"/>
    </source>
</evidence>
<keyword evidence="9" id="KW-1185">Reference proteome</keyword>
<accession>A0ABP0TWG5</accession>